<dbReference type="GO" id="GO:0016788">
    <property type="term" value="F:hydrolase activity, acting on ester bonds"/>
    <property type="evidence" value="ECO:0007669"/>
    <property type="project" value="InterPro"/>
</dbReference>
<dbReference type="InterPro" id="IPR001087">
    <property type="entry name" value="GDSL"/>
</dbReference>
<protein>
    <submittedName>
        <fullName evidence="1">Uncharacterized protein</fullName>
    </submittedName>
</protein>
<organism evidence="1 2">
    <name type="scientific">Candidatus Campbellbacteria bacterium RIFCSPHIGHO2_12_FULL_35_10</name>
    <dbReference type="NCBI Taxonomy" id="1797578"/>
    <lineage>
        <taxon>Bacteria</taxon>
        <taxon>Candidatus Campbelliibacteriota</taxon>
    </lineage>
</organism>
<dbReference type="Proteomes" id="UP000185891">
    <property type="component" value="Unassembled WGS sequence"/>
</dbReference>
<evidence type="ECO:0000313" key="1">
    <source>
        <dbReference type="EMBL" id="OGD68046.1"/>
    </source>
</evidence>
<dbReference type="SUPFAM" id="SSF52266">
    <property type="entry name" value="SGNH hydrolase"/>
    <property type="match status" value="1"/>
</dbReference>
<dbReference type="AlphaFoldDB" id="A0A1F5ELF1"/>
<accession>A0A1F5ELF1</accession>
<comment type="caution">
    <text evidence="1">The sequence shown here is derived from an EMBL/GenBank/DDBJ whole genome shotgun (WGS) entry which is preliminary data.</text>
</comment>
<reference evidence="1 2" key="1">
    <citation type="journal article" date="2016" name="Nat. Commun.">
        <title>Thousands of microbial genomes shed light on interconnected biogeochemical processes in an aquifer system.</title>
        <authorList>
            <person name="Anantharaman K."/>
            <person name="Brown C.T."/>
            <person name="Hug L.A."/>
            <person name="Sharon I."/>
            <person name="Castelle C.J."/>
            <person name="Probst A.J."/>
            <person name="Thomas B.C."/>
            <person name="Singh A."/>
            <person name="Wilkins M.J."/>
            <person name="Karaoz U."/>
            <person name="Brodie E.L."/>
            <person name="Williams K.H."/>
            <person name="Hubbard S.S."/>
            <person name="Banfield J.F."/>
        </authorList>
    </citation>
    <scope>NUCLEOTIDE SEQUENCE [LARGE SCALE GENOMIC DNA]</scope>
</reference>
<dbReference type="InterPro" id="IPR036514">
    <property type="entry name" value="SGNH_hydro_sf"/>
</dbReference>
<dbReference type="InterPro" id="IPR051532">
    <property type="entry name" value="Ester_Hydrolysis_Enzymes"/>
</dbReference>
<gene>
    <name evidence="1" type="ORF">A3E89_02765</name>
</gene>
<name>A0A1F5ELF1_9BACT</name>
<evidence type="ECO:0000313" key="2">
    <source>
        <dbReference type="Proteomes" id="UP000185891"/>
    </source>
</evidence>
<sequence length="247" mass="28655">MNIFLKSIKEIVENNKIFFIVYYGTSTTSFDHVFPNWGEIIKYVLRGELENFVDYKQAHWNLQTFNRGLSGASSKDLLIKIDDFVLETKPNMVFVGVGDNDYFYNIDKEITKKNTTEIINKLLDKNLKVVFTTAAPSLNENLNKEIIEYIEIDREVAKQFLGNDNFVFVDLFELFPKNLLDKSYTLISPTGNTDAGYGPGELDYIHYNKFGNAVVAKILLKKVFDIDFDHEKFLKDLEDNTKKYPDY</sequence>
<dbReference type="Gene3D" id="3.40.50.1110">
    <property type="entry name" value="SGNH hydrolase"/>
    <property type="match status" value="1"/>
</dbReference>
<proteinExistence type="predicted"/>
<dbReference type="EMBL" id="MFAA01000044">
    <property type="protein sequence ID" value="OGD68046.1"/>
    <property type="molecule type" value="Genomic_DNA"/>
</dbReference>
<dbReference type="Pfam" id="PF00657">
    <property type="entry name" value="Lipase_GDSL"/>
    <property type="match status" value="1"/>
</dbReference>
<dbReference type="PANTHER" id="PTHR30383">
    <property type="entry name" value="THIOESTERASE 1/PROTEASE 1/LYSOPHOSPHOLIPASE L1"/>
    <property type="match status" value="1"/>
</dbReference>